<organism evidence="1 2">
    <name type="scientific">Amycolatopsis coloradensis</name>
    <dbReference type="NCBI Taxonomy" id="76021"/>
    <lineage>
        <taxon>Bacteria</taxon>
        <taxon>Bacillati</taxon>
        <taxon>Actinomycetota</taxon>
        <taxon>Actinomycetes</taxon>
        <taxon>Pseudonocardiales</taxon>
        <taxon>Pseudonocardiaceae</taxon>
        <taxon>Amycolatopsis</taxon>
    </lineage>
</organism>
<proteinExistence type="predicted"/>
<dbReference type="OrthoDB" id="9808624at2"/>
<dbReference type="AlphaFoldDB" id="A0A1R0KVQ4"/>
<evidence type="ECO:0000313" key="2">
    <source>
        <dbReference type="Proteomes" id="UP000187486"/>
    </source>
</evidence>
<protein>
    <submittedName>
        <fullName evidence="1">Uncharacterized protein</fullName>
    </submittedName>
</protein>
<reference evidence="1 2" key="1">
    <citation type="submission" date="2016-01" db="EMBL/GenBank/DDBJ databases">
        <title>Amycolatopsis coloradensis genome sequencing and assembly.</title>
        <authorList>
            <person name="Mayilraj S."/>
        </authorList>
    </citation>
    <scope>NUCLEOTIDE SEQUENCE [LARGE SCALE GENOMIC DNA]</scope>
    <source>
        <strain evidence="1 2">DSM 44225</strain>
    </source>
</reference>
<accession>A0A1R0KVQ4</accession>
<dbReference type="Proteomes" id="UP000187486">
    <property type="component" value="Unassembled WGS sequence"/>
</dbReference>
<sequence>MFKQPRFVCPHPECGAFAQQTWVTPLRSREQHDVLQLADIPHADFQDRIRWHAAKCGSCDEMSLWLDGNMVYPHRSRLGEPPHPALPAEVLELYNEAAEVAPRSRRAGAALARAALDKLLRHVDPGASGSMNLKDRIDRLHGKVSSELGRLLHVVRLTANGVVHVDDQPLELVVLFLDDEEGPALFELMLDTVNQLADERIARPEMLRDVFAKLPAPLREKYALEQ</sequence>
<dbReference type="RefSeq" id="WP_076158324.1">
    <property type="nucleotide sequence ID" value="NZ_JBEZVB010000012.1"/>
</dbReference>
<dbReference type="EMBL" id="MQUQ01000005">
    <property type="protein sequence ID" value="OLZ53094.1"/>
    <property type="molecule type" value="Genomic_DNA"/>
</dbReference>
<evidence type="ECO:0000313" key="1">
    <source>
        <dbReference type="EMBL" id="OLZ53094.1"/>
    </source>
</evidence>
<comment type="caution">
    <text evidence="1">The sequence shown here is derived from an EMBL/GenBank/DDBJ whole genome shotgun (WGS) entry which is preliminary data.</text>
</comment>
<gene>
    <name evidence="1" type="ORF">BS329_09675</name>
</gene>
<keyword evidence="2" id="KW-1185">Reference proteome</keyword>
<name>A0A1R0KVQ4_9PSEU</name>